<dbReference type="Proteomes" id="UP000030140">
    <property type="component" value="Unassembled WGS sequence"/>
</dbReference>
<evidence type="ECO:0000259" key="3">
    <source>
        <dbReference type="Pfam" id="PF18962"/>
    </source>
</evidence>
<dbReference type="Pfam" id="PF18962">
    <property type="entry name" value="Por_Secre_tail"/>
    <property type="match status" value="1"/>
</dbReference>
<dbReference type="EMBL" id="JSAQ01000001">
    <property type="protein sequence ID" value="KGO06115.1"/>
    <property type="molecule type" value="Genomic_DNA"/>
</dbReference>
<protein>
    <recommendedName>
        <fullName evidence="3">Secretion system C-terminal sorting domain-containing protein</fullName>
    </recommendedName>
</protein>
<keyword evidence="1 2" id="KW-0732">Signal</keyword>
<dbReference type="AlphaFoldDB" id="A0A0A2H0B3"/>
<reference evidence="4 5" key="1">
    <citation type="submission" date="2014-10" db="EMBL/GenBank/DDBJ databases">
        <title>Draft genome sequence of the proteorhodopsin-containing marine bacterium Dokdonia donghaensis.</title>
        <authorList>
            <person name="Gomez-Consarnau L."/>
            <person name="Gonzalez J.M."/>
            <person name="Riedel T."/>
            <person name="Jaenicke S."/>
            <person name="Wagner-Doebler I."/>
            <person name="Fuhrman J.A."/>
        </authorList>
    </citation>
    <scope>NUCLEOTIDE SEQUENCE [LARGE SCALE GENOMIC DNA]</scope>
    <source>
        <strain evidence="4 5">DSW-1</strain>
    </source>
</reference>
<comment type="caution">
    <text evidence="4">The sequence shown here is derived from an EMBL/GenBank/DDBJ whole genome shotgun (WGS) entry which is preliminary data.</text>
</comment>
<sequence>MARYLHLKTFHLFVLCFISCSGIVLAQNNAWINEFHYDNNGADTNESVEIIIENPGTLSDYAVVRYNGNGGVTYGTTSLDEFTAGQTSGSFTVYSFVFPSNGLQNGPDGFALTYEGTLVSGQFLSYEGAFTATNGPANGITSTDVGVAESGSTLATESLQLTGTGSVYNNFAWSGPSQASLGNLNAGQAIGAGANIAPEITNIVASPEDATSTDVVTVNATITDAQDNIDSANLSWGLQDGGPYPNTIGLNNTTGTTYETSTAIPAQMDGTTVYYTLSATDDNAMPETAVSMQLTYTVNDMTQVGFQLNDTNFNYTINFDTSLTGINEGGFTGDGLSPAPSSGQLDSNTWLIEGLSDGDSSFGDTNTSSDFTGTANFGAAGSGINSYTIAPEDYALGFQPAGSDLTPGIIAFRFQNNTGEVITNLQVAYDLYVYNDEPRSNSVTLVHGTETDLTNSSLSTPGEVYLNSPEVDDLSPSALKSVLTYDINTNAAGDATLNIAPGETYIIAWQTDDVSGGGSRDEFAIDNIQFKANATTPGFSFIGGPVENLILGTNYTILNETDLFNELRVVAGTLQTNNNLTLRSTADQQAYTGAFTNGATVVGDVTVEKYIPGERAFRILSSPVHTSSTIQANWQEGATSATQDPNPGYGIHITGSETGANGFDASPSGNASAFTLNNATQAFEPIPNTNIDVLEAGKPFLILIRGSRAIDVTDNEAMADDTVLRTTGTLELDAVTQSFTTTAATQDASGGDGTFFLFGNPFARTVDMNAVFNGDATNGAQQNLNPNFYYIFDPQINGDNGRGGYVTIDLSNGSNNTTGVSAANGSLQAYQGGFAQIVDNTPGTLTSITFGENAEGPTGESQTNTFYSNTIPAIIAGKLSRVESGISIFSDGFKVTASSDYTSQVDLYDAQKLANLDENIAIAVDDHLLAIEKRDAFTENTVVQLHIDNYRFANYELELTLDNVEIPSYLHDRYLDTVSLLESGENHIAFTISDNEQSSAADRFAIIFNSEPLATETYPTNELLIAPNPFNDNGFTIRIPDATTTTATVQIVNVLGQIAYQAQETLINNEITISKVDALPTGIYYVKVKSGTMTAARKLIKN</sequence>
<dbReference type="RefSeq" id="WP_035325127.1">
    <property type="nucleotide sequence ID" value="NZ_CP015125.1"/>
</dbReference>
<feature type="domain" description="Secretion system C-terminal sorting" evidence="3">
    <location>
        <begin position="1026"/>
        <end position="1100"/>
    </location>
</feature>
<dbReference type="PATRIC" id="fig|1300343.5.peg.2655"/>
<evidence type="ECO:0000256" key="1">
    <source>
        <dbReference type="ARBA" id="ARBA00022729"/>
    </source>
</evidence>
<evidence type="ECO:0000313" key="5">
    <source>
        <dbReference type="Proteomes" id="UP000030140"/>
    </source>
</evidence>
<dbReference type="NCBIfam" id="TIGR04183">
    <property type="entry name" value="Por_Secre_tail"/>
    <property type="match status" value="1"/>
</dbReference>
<organism evidence="4 5">
    <name type="scientific">Dokdonia donghaensis DSW-1</name>
    <dbReference type="NCBI Taxonomy" id="1300343"/>
    <lineage>
        <taxon>Bacteria</taxon>
        <taxon>Pseudomonadati</taxon>
        <taxon>Bacteroidota</taxon>
        <taxon>Flavobacteriia</taxon>
        <taxon>Flavobacteriales</taxon>
        <taxon>Flavobacteriaceae</taxon>
        <taxon>Dokdonia</taxon>
    </lineage>
</organism>
<name>A0A0A2H0B3_9FLAO</name>
<feature type="chain" id="PRO_5001987429" description="Secretion system C-terminal sorting domain-containing protein" evidence="2">
    <location>
        <begin position="27"/>
        <end position="1102"/>
    </location>
</feature>
<keyword evidence="5" id="KW-1185">Reference proteome</keyword>
<accession>A0A0A2H0B3</accession>
<evidence type="ECO:0000313" key="4">
    <source>
        <dbReference type="EMBL" id="KGO06115.1"/>
    </source>
</evidence>
<dbReference type="KEGG" id="ddo:I597_2612"/>
<gene>
    <name evidence="4" type="ORF">NV36_04195</name>
</gene>
<dbReference type="InterPro" id="IPR026444">
    <property type="entry name" value="Secre_tail"/>
</dbReference>
<proteinExistence type="predicted"/>
<evidence type="ECO:0000256" key="2">
    <source>
        <dbReference type="SAM" id="SignalP"/>
    </source>
</evidence>
<feature type="signal peptide" evidence="2">
    <location>
        <begin position="1"/>
        <end position="26"/>
    </location>
</feature>